<dbReference type="RefSeq" id="XP_013241056.1">
    <property type="nucleotide sequence ID" value="XM_013385602.1"/>
</dbReference>
<evidence type="ECO:0000256" key="1">
    <source>
        <dbReference type="SAM" id="Phobius"/>
    </source>
</evidence>
<gene>
    <name evidence="2" type="ORF">K437DRAFT_10258</name>
</gene>
<proteinExistence type="predicted"/>
<sequence length="184" mass="20348">METDSRLVTGFKSTQGVQHAQTPGGGNLLITCFGRAMIAMAFKPTTRQNERMVHANVFVVPHLVKNSISTMSFTRSDFATFSDARVTFQDGSSRKMRIGTDGHAGYPSPELIIWEAGMQMPEVRVIFEARSHPIPLAAKVGQSLSRKNKAMLWHTGVAFHFAALLQLLPVLSSWRQSAKPSCRM</sequence>
<keyword evidence="3" id="KW-1185">Reference proteome</keyword>
<reference evidence="2 3" key="1">
    <citation type="submission" date="2014-05" db="EMBL/GenBank/DDBJ databases">
        <title>Draft genome sequence of a rare smut relative, Tilletiaria anomala UBC 951.</title>
        <authorList>
            <consortium name="DOE Joint Genome Institute"/>
            <person name="Toome M."/>
            <person name="Kuo A."/>
            <person name="Henrissat B."/>
            <person name="Lipzen A."/>
            <person name="Tritt A."/>
            <person name="Yoshinaga Y."/>
            <person name="Zane M."/>
            <person name="Barry K."/>
            <person name="Grigoriev I.V."/>
            <person name="Spatafora J.W."/>
            <person name="Aimea M.C."/>
        </authorList>
    </citation>
    <scope>NUCLEOTIDE SEQUENCE [LARGE SCALE GENOMIC DNA]</scope>
    <source>
        <strain evidence="2 3">UBC 951</strain>
    </source>
</reference>
<protein>
    <submittedName>
        <fullName evidence="2">Uncharacterized protein</fullName>
    </submittedName>
</protein>
<keyword evidence="1" id="KW-1133">Transmembrane helix</keyword>
<keyword evidence="1" id="KW-0812">Transmembrane</keyword>
<feature type="transmembrane region" description="Helical" evidence="1">
    <location>
        <begin position="151"/>
        <end position="174"/>
    </location>
</feature>
<keyword evidence="1" id="KW-0472">Membrane</keyword>
<dbReference type="EMBL" id="JMSN01000103">
    <property type="protein sequence ID" value="KDN39522.1"/>
    <property type="molecule type" value="Genomic_DNA"/>
</dbReference>
<evidence type="ECO:0000313" key="3">
    <source>
        <dbReference type="Proteomes" id="UP000027361"/>
    </source>
</evidence>
<dbReference type="AlphaFoldDB" id="A0A066VCQ0"/>
<evidence type="ECO:0000313" key="2">
    <source>
        <dbReference type="EMBL" id="KDN39522.1"/>
    </source>
</evidence>
<dbReference type="Proteomes" id="UP000027361">
    <property type="component" value="Unassembled WGS sequence"/>
</dbReference>
<dbReference type="InParanoid" id="A0A066VCQ0"/>
<dbReference type="HOGENOM" id="CLU_1469202_0_0_1"/>
<comment type="caution">
    <text evidence="2">The sequence shown here is derived from an EMBL/GenBank/DDBJ whole genome shotgun (WGS) entry which is preliminary data.</text>
</comment>
<accession>A0A066VCQ0</accession>
<name>A0A066VCQ0_TILAU</name>
<organism evidence="2 3">
    <name type="scientific">Tilletiaria anomala (strain ATCC 24038 / CBS 436.72 / UBC 951)</name>
    <dbReference type="NCBI Taxonomy" id="1037660"/>
    <lineage>
        <taxon>Eukaryota</taxon>
        <taxon>Fungi</taxon>
        <taxon>Dikarya</taxon>
        <taxon>Basidiomycota</taxon>
        <taxon>Ustilaginomycotina</taxon>
        <taxon>Exobasidiomycetes</taxon>
        <taxon>Georgefischeriales</taxon>
        <taxon>Tilletiariaceae</taxon>
        <taxon>Tilletiaria</taxon>
    </lineage>
</organism>
<dbReference type="GeneID" id="25261221"/>
<dbReference type="STRING" id="1037660.A0A066VCQ0"/>